<feature type="transmembrane region" description="Helical" evidence="2">
    <location>
        <begin position="280"/>
        <end position="302"/>
    </location>
</feature>
<feature type="signal peptide" evidence="3">
    <location>
        <begin position="1"/>
        <end position="18"/>
    </location>
</feature>
<reference evidence="4 5" key="2">
    <citation type="submission" date="2018-11" db="EMBL/GenBank/DDBJ databases">
        <authorList>
            <consortium name="Pathogen Informatics"/>
        </authorList>
    </citation>
    <scope>NUCLEOTIDE SEQUENCE [LARGE SCALE GENOMIC DNA]</scope>
</reference>
<proteinExistence type="predicted"/>
<evidence type="ECO:0000256" key="1">
    <source>
        <dbReference type="SAM" id="MobiDB-lite"/>
    </source>
</evidence>
<evidence type="ECO:0000313" key="6">
    <source>
        <dbReference type="WBParaSite" id="ASIM_0001400301-mRNA-1"/>
    </source>
</evidence>
<feature type="compositionally biased region" description="Polar residues" evidence="1">
    <location>
        <begin position="135"/>
        <end position="147"/>
    </location>
</feature>
<feature type="chain" id="PRO_5043121138" evidence="3">
    <location>
        <begin position="19"/>
        <end position="316"/>
    </location>
</feature>
<evidence type="ECO:0000313" key="5">
    <source>
        <dbReference type="Proteomes" id="UP000267096"/>
    </source>
</evidence>
<dbReference type="EMBL" id="UYRR01031390">
    <property type="protein sequence ID" value="VDK49689.1"/>
    <property type="molecule type" value="Genomic_DNA"/>
</dbReference>
<keyword evidence="3" id="KW-0732">Signal</keyword>
<keyword evidence="2" id="KW-0812">Transmembrane</keyword>
<keyword evidence="2" id="KW-0472">Membrane</keyword>
<dbReference type="WBParaSite" id="ASIM_0001400301-mRNA-1">
    <property type="protein sequence ID" value="ASIM_0001400301-mRNA-1"/>
    <property type="gene ID" value="ASIM_0001400301"/>
</dbReference>
<feature type="compositionally biased region" description="Basic residues" evidence="1">
    <location>
        <begin position="177"/>
        <end position="199"/>
    </location>
</feature>
<feature type="region of interest" description="Disordered" evidence="1">
    <location>
        <begin position="119"/>
        <end position="204"/>
    </location>
</feature>
<evidence type="ECO:0000256" key="2">
    <source>
        <dbReference type="SAM" id="Phobius"/>
    </source>
</evidence>
<keyword evidence="5" id="KW-1185">Reference proteome</keyword>
<evidence type="ECO:0000256" key="3">
    <source>
        <dbReference type="SAM" id="SignalP"/>
    </source>
</evidence>
<evidence type="ECO:0000313" key="4">
    <source>
        <dbReference type="EMBL" id="VDK49689.1"/>
    </source>
</evidence>
<protein>
    <submittedName>
        <fullName evidence="4 6">Uncharacterized protein</fullName>
    </submittedName>
</protein>
<keyword evidence="2" id="KW-1133">Transmembrane helix</keyword>
<organism evidence="6">
    <name type="scientific">Anisakis simplex</name>
    <name type="common">Herring worm</name>
    <dbReference type="NCBI Taxonomy" id="6269"/>
    <lineage>
        <taxon>Eukaryota</taxon>
        <taxon>Metazoa</taxon>
        <taxon>Ecdysozoa</taxon>
        <taxon>Nematoda</taxon>
        <taxon>Chromadorea</taxon>
        <taxon>Rhabditida</taxon>
        <taxon>Spirurina</taxon>
        <taxon>Ascaridomorpha</taxon>
        <taxon>Ascaridoidea</taxon>
        <taxon>Anisakidae</taxon>
        <taxon>Anisakis</taxon>
        <taxon>Anisakis simplex complex</taxon>
    </lineage>
</organism>
<gene>
    <name evidence="4" type="ORF">ASIM_LOCUS13431</name>
</gene>
<name>A0A0M3JZQ5_ANISI</name>
<dbReference type="Proteomes" id="UP000267096">
    <property type="component" value="Unassembled WGS sequence"/>
</dbReference>
<sequence length="316" mass="36363">MPRLNLLLKAFFTFGVNCNNYPQWRYQNHGQVVCGNAVYLYLTMEKLHCPKHYWCFACKQTSSLQSRFHQDQFRSTIDMSMRRSSRTHKAPVWVQDFFKPSVTSTPLYADIDVGPYYDSESSTAPETEDEIYEPSQKSPKSNKTVSRVNAPAKEMTHPKAKTSETNGSVVMANKQKGVARTRSRSRSRSRKSTPIKSIRRTSDTETAITPTITVASEVSPNLSFRRSTRIAERAANGVIKTDNNDEKPKQIQSDSVLKSQNETSFFDMDILSDNPRLMRLLQLIMLIVYLIVFYQICVYFRTDKLVAQAIRKWRQL</sequence>
<accession>A0A0M3JZQ5</accession>
<dbReference type="AlphaFoldDB" id="A0A0M3JZQ5"/>
<reference evidence="6" key="1">
    <citation type="submission" date="2016-04" db="UniProtKB">
        <authorList>
            <consortium name="WormBaseParasite"/>
        </authorList>
    </citation>
    <scope>IDENTIFICATION</scope>
</reference>